<dbReference type="Proteomes" id="UP000027850">
    <property type="component" value="Unassembled WGS sequence"/>
</dbReference>
<evidence type="ECO:0000313" key="2">
    <source>
        <dbReference type="Proteomes" id="UP000027850"/>
    </source>
</evidence>
<comment type="caution">
    <text evidence="1">The sequence shown here is derived from an EMBL/GenBank/DDBJ whole genome shotgun (WGS) entry which is preliminary data.</text>
</comment>
<dbReference type="AlphaFoldDB" id="A0AB34LG07"/>
<protein>
    <submittedName>
        <fullName evidence="1">Uncharacterized protein</fullName>
    </submittedName>
</protein>
<accession>A0AB34LG07</accession>
<evidence type="ECO:0000313" key="1">
    <source>
        <dbReference type="EMBL" id="KDS40771.1"/>
    </source>
</evidence>
<organism evidence="1 2">
    <name type="scientific">Parabacteroides distasonis str. 3776 D15 i</name>
    <dbReference type="NCBI Taxonomy" id="1339342"/>
    <lineage>
        <taxon>Bacteria</taxon>
        <taxon>Pseudomonadati</taxon>
        <taxon>Bacteroidota</taxon>
        <taxon>Bacteroidia</taxon>
        <taxon>Bacteroidales</taxon>
        <taxon>Tannerellaceae</taxon>
        <taxon>Parabacteroides</taxon>
    </lineage>
</organism>
<proteinExistence type="predicted"/>
<name>A0AB34LG07_PARDI</name>
<reference evidence="1 2" key="1">
    <citation type="submission" date="2014-04" db="EMBL/GenBank/DDBJ databases">
        <authorList>
            <person name="Sears C."/>
            <person name="Carroll K."/>
            <person name="Sack B.R."/>
            <person name="Qadri F."/>
            <person name="Myers L.L."/>
            <person name="Chung G.-T."/>
            <person name="Escheverria P."/>
            <person name="Fraser C.M."/>
            <person name="Sadzewicz L."/>
            <person name="Shefchek K.A."/>
            <person name="Tallon L."/>
            <person name="Das S.P."/>
            <person name="Daugherty S."/>
            <person name="Mongodin E.F."/>
        </authorList>
    </citation>
    <scope>NUCLEOTIDE SEQUENCE [LARGE SCALE GENOMIC DNA]</scope>
    <source>
        <strain evidence="1 2">3776 D15 i</strain>
    </source>
</reference>
<gene>
    <name evidence="1" type="ORF">M091_3690</name>
</gene>
<sequence>MAKKQKKSVKKRQQERQERELMKLLDNLIKEQAVNSSEIQRQC</sequence>
<dbReference type="EMBL" id="JNHK01000025">
    <property type="protein sequence ID" value="KDS40771.1"/>
    <property type="molecule type" value="Genomic_DNA"/>
</dbReference>
<dbReference type="RefSeq" id="WP_255202274.1">
    <property type="nucleotide sequence ID" value="NZ_JNHK01000025.1"/>
</dbReference>